<protein>
    <recommendedName>
        <fullName evidence="2">SAP domain-containing protein</fullName>
    </recommendedName>
</protein>
<feature type="region of interest" description="Disordered" evidence="1">
    <location>
        <begin position="49"/>
        <end position="73"/>
    </location>
</feature>
<name>A0A250XNQ9_9CHLO</name>
<evidence type="ECO:0000256" key="1">
    <source>
        <dbReference type="SAM" id="MobiDB-lite"/>
    </source>
</evidence>
<accession>A0A250XNQ9</accession>
<dbReference type="InterPro" id="IPR036361">
    <property type="entry name" value="SAP_dom_sf"/>
</dbReference>
<evidence type="ECO:0000313" key="4">
    <source>
        <dbReference type="Proteomes" id="UP000232323"/>
    </source>
</evidence>
<dbReference type="AlphaFoldDB" id="A0A250XNQ9"/>
<evidence type="ECO:0000313" key="3">
    <source>
        <dbReference type="EMBL" id="GAX84724.1"/>
    </source>
</evidence>
<dbReference type="SMART" id="SM00513">
    <property type="entry name" value="SAP"/>
    <property type="match status" value="1"/>
</dbReference>
<sequence length="217" mass="23840">MTSSALISKNVAKQVSAKSMVVSPANASAIRRDGLLVTCHLPQSVKTAVEQRKKPASSTIKARKRPEQDGQAAQLVKQPMHLSTIASHVLDLTASDEMMPEARDIVFRKQHEQHIVKSTSHVAPNHQPTKLHVRARESLDDVIPLSAMTASNNDRKRTKASDLDCNTVIGKVLAKHAVGNLKDLNVPEMQCFLRARKQPVGGRKAELEERITSLLKV</sequence>
<dbReference type="OrthoDB" id="550782at2759"/>
<reference evidence="3 4" key="1">
    <citation type="submission" date="2017-08" db="EMBL/GenBank/DDBJ databases">
        <title>Acidophilic green algal genome provides insights into adaptation to an acidic environment.</title>
        <authorList>
            <person name="Hirooka S."/>
            <person name="Hirose Y."/>
            <person name="Kanesaki Y."/>
            <person name="Higuchi S."/>
            <person name="Fujiwara T."/>
            <person name="Onuma R."/>
            <person name="Era A."/>
            <person name="Ohbayashi R."/>
            <person name="Uzuka A."/>
            <person name="Nozaki H."/>
            <person name="Yoshikawa H."/>
            <person name="Miyagishima S.Y."/>
        </authorList>
    </citation>
    <scope>NUCLEOTIDE SEQUENCE [LARGE SCALE GENOMIC DNA]</scope>
    <source>
        <strain evidence="3 4">NIES-2499</strain>
    </source>
</reference>
<dbReference type="Gene3D" id="1.10.720.30">
    <property type="entry name" value="SAP domain"/>
    <property type="match status" value="1"/>
</dbReference>
<dbReference type="SUPFAM" id="SSF68906">
    <property type="entry name" value="SAP domain"/>
    <property type="match status" value="1"/>
</dbReference>
<comment type="caution">
    <text evidence="3">The sequence shown here is derived from an EMBL/GenBank/DDBJ whole genome shotgun (WGS) entry which is preliminary data.</text>
</comment>
<dbReference type="EMBL" id="BEGY01000134">
    <property type="protein sequence ID" value="GAX84724.1"/>
    <property type="molecule type" value="Genomic_DNA"/>
</dbReference>
<dbReference type="Proteomes" id="UP000232323">
    <property type="component" value="Unassembled WGS sequence"/>
</dbReference>
<organism evidence="3 4">
    <name type="scientific">Chlamydomonas eustigma</name>
    <dbReference type="NCBI Taxonomy" id="1157962"/>
    <lineage>
        <taxon>Eukaryota</taxon>
        <taxon>Viridiplantae</taxon>
        <taxon>Chlorophyta</taxon>
        <taxon>core chlorophytes</taxon>
        <taxon>Chlorophyceae</taxon>
        <taxon>CS clade</taxon>
        <taxon>Chlamydomonadales</taxon>
        <taxon>Chlamydomonadaceae</taxon>
        <taxon>Chlamydomonas</taxon>
    </lineage>
</organism>
<evidence type="ECO:0000259" key="2">
    <source>
        <dbReference type="SMART" id="SM00513"/>
    </source>
</evidence>
<gene>
    <name evidence="3" type="ORF">CEUSTIGMA_g12146.t1</name>
</gene>
<proteinExistence type="predicted"/>
<dbReference type="InterPro" id="IPR003034">
    <property type="entry name" value="SAP_dom"/>
</dbReference>
<feature type="domain" description="SAP" evidence="2">
    <location>
        <begin position="181"/>
        <end position="215"/>
    </location>
</feature>
<keyword evidence="4" id="KW-1185">Reference proteome</keyword>